<feature type="transmembrane region" description="Helical" evidence="8">
    <location>
        <begin position="408"/>
        <end position="429"/>
    </location>
</feature>
<evidence type="ECO:0000256" key="2">
    <source>
        <dbReference type="ARBA" id="ARBA00022448"/>
    </source>
</evidence>
<evidence type="ECO:0000256" key="6">
    <source>
        <dbReference type="ARBA" id="ARBA00023136"/>
    </source>
</evidence>
<dbReference type="GO" id="GO:0099072">
    <property type="term" value="P:regulation of postsynaptic membrane neurotransmitter receptor levels"/>
    <property type="evidence" value="ECO:0007669"/>
    <property type="project" value="TreeGrafter"/>
</dbReference>
<reference evidence="12" key="1">
    <citation type="submission" date="2023-03" db="EMBL/GenBank/DDBJ databases">
        <authorList>
            <person name="Steffen K."/>
            <person name="Cardenas P."/>
        </authorList>
    </citation>
    <scope>NUCLEOTIDE SEQUENCE</scope>
</reference>
<dbReference type="SMART" id="SM00664">
    <property type="entry name" value="DoH"/>
    <property type="match status" value="2"/>
</dbReference>
<keyword evidence="9" id="KW-0732">Signal</keyword>
<dbReference type="Proteomes" id="UP001174909">
    <property type="component" value="Unassembled WGS sequence"/>
</dbReference>
<feature type="transmembrane region" description="Helical" evidence="8">
    <location>
        <begin position="515"/>
        <end position="542"/>
    </location>
</feature>
<accession>A0AA35RKR7</accession>
<dbReference type="CDD" id="cd08760">
    <property type="entry name" value="Cyt_b561_FRRS1_like"/>
    <property type="match status" value="1"/>
</dbReference>
<evidence type="ECO:0000256" key="5">
    <source>
        <dbReference type="ARBA" id="ARBA00022989"/>
    </source>
</evidence>
<comment type="subcellular location">
    <subcellularLocation>
        <location evidence="1">Membrane</location>
    </subcellularLocation>
</comment>
<sequence>MKLTLVFCGLLCAVTAIPGTPSTDPSAYDLRYRIPTGCDPTTNCTYFVGLEVNANDSSYLDVFLTAPVAGWVAVGFSPTPSMPDSDVFGCIVRDSEVEAIDTYNVPTGANNNRLDPEQGDIVFSNGTLENGRITCTFSRLIAGDQSPSVDRNLNNSWFLLSGFNINGRTADDVGFSVHRFTTGVDLPRALATEMVNPVMAEGELPLMMAQTECPTNVPPPVIDPQDYRLRRRDPAGCDPQDCDYFMGINNNTNPEYLDFYMTADIGGWVAVGFSPSANMFDADVVGCNVDSTNGDVAVVDTSNPATGRANNLDITQDVCRHSSSFVNGRITCIFSRKVVGTDAIPMDRPLDTDYYFLFGVGRSGGGSGSFPNHQPLIPPVSDGQFNPSTDSGDIGVSRLRQQLLQAHGILMLIAWPLLAFTAIFFAAWMKQALPNGEWFQVHRAFHIAALFVAVIGFILAFVANMGNDGLITLGSNNKSGTTHFVLGIVIMALQIANPIISIFRCKPTGDYRWIFNIIHGFIIGLGVELLAYVNIGIGVSIFSETQSNFGDLTIFWVYLAFAIFGVILNTGLLLFFTSEAVLKGEEGTKLAPAVMKPLFNQVYGSGDSSPPQGVELKAPGEPEKPTGPPPRKPPSKDAPIRWMALGLFLGIMVPLILAVIIMIAATGSLDG</sequence>
<keyword evidence="4" id="KW-0249">Electron transport</keyword>
<protein>
    <submittedName>
        <fullName evidence="12">Ferric-chelate reductase 1</fullName>
    </submittedName>
</protein>
<comment type="caution">
    <text evidence="12">The sequence shown here is derived from an EMBL/GenBank/DDBJ whole genome shotgun (WGS) entry which is preliminary data.</text>
</comment>
<feature type="transmembrane region" description="Helical" evidence="8">
    <location>
        <begin position="554"/>
        <end position="576"/>
    </location>
</feature>
<feature type="transmembrane region" description="Helical" evidence="8">
    <location>
        <begin position="441"/>
        <end position="463"/>
    </location>
</feature>
<feature type="transmembrane region" description="Helical" evidence="8">
    <location>
        <begin position="483"/>
        <end position="503"/>
    </location>
</feature>
<evidence type="ECO:0000259" key="10">
    <source>
        <dbReference type="PROSITE" id="PS50836"/>
    </source>
</evidence>
<name>A0AA35RKR7_GEOBA</name>
<keyword evidence="2" id="KW-0813">Transport</keyword>
<dbReference type="EMBL" id="CASHTH010001223">
    <property type="protein sequence ID" value="CAI8012904.1"/>
    <property type="molecule type" value="Genomic_DNA"/>
</dbReference>
<evidence type="ECO:0000256" key="9">
    <source>
        <dbReference type="SAM" id="SignalP"/>
    </source>
</evidence>
<evidence type="ECO:0000313" key="13">
    <source>
        <dbReference type="Proteomes" id="UP001174909"/>
    </source>
</evidence>
<feature type="transmembrane region" description="Helical" evidence="8">
    <location>
        <begin position="642"/>
        <end position="665"/>
    </location>
</feature>
<dbReference type="PROSITE" id="PS50836">
    <property type="entry name" value="DOMON"/>
    <property type="match status" value="2"/>
</dbReference>
<dbReference type="Pfam" id="PF03351">
    <property type="entry name" value="DOMON"/>
    <property type="match status" value="2"/>
</dbReference>
<evidence type="ECO:0000259" key="11">
    <source>
        <dbReference type="PROSITE" id="PS50939"/>
    </source>
</evidence>
<evidence type="ECO:0000313" key="12">
    <source>
        <dbReference type="EMBL" id="CAI8012904.1"/>
    </source>
</evidence>
<feature type="chain" id="PRO_5041236999" evidence="9">
    <location>
        <begin position="17"/>
        <end position="671"/>
    </location>
</feature>
<dbReference type="PANTHER" id="PTHR46902:SF1">
    <property type="entry name" value="DOMON DOMAIN-CONTAINING PROTEIN FRRS1L"/>
    <property type="match status" value="1"/>
</dbReference>
<dbReference type="InterPro" id="IPR006593">
    <property type="entry name" value="Cyt_b561/ferric_Rdtase_TM"/>
</dbReference>
<dbReference type="GO" id="GO:1900449">
    <property type="term" value="P:regulation of glutamate receptor signaling pathway"/>
    <property type="evidence" value="ECO:0007669"/>
    <property type="project" value="InterPro"/>
</dbReference>
<dbReference type="PANTHER" id="PTHR46902">
    <property type="entry name" value="DOMON DOMAIN-CONTAINING PROTEIN FRRS1L"/>
    <property type="match status" value="1"/>
</dbReference>
<dbReference type="GO" id="GO:0016020">
    <property type="term" value="C:membrane"/>
    <property type="evidence" value="ECO:0007669"/>
    <property type="project" value="UniProtKB-SubCell"/>
</dbReference>
<dbReference type="SMART" id="SM00665">
    <property type="entry name" value="B561"/>
    <property type="match status" value="1"/>
</dbReference>
<feature type="domain" description="Cytochrome b561" evidence="11">
    <location>
        <begin position="370"/>
        <end position="577"/>
    </location>
</feature>
<feature type="region of interest" description="Disordered" evidence="7">
    <location>
        <begin position="606"/>
        <end position="636"/>
    </location>
</feature>
<keyword evidence="3 8" id="KW-0812">Transmembrane</keyword>
<keyword evidence="13" id="KW-1185">Reference proteome</keyword>
<evidence type="ECO:0000256" key="4">
    <source>
        <dbReference type="ARBA" id="ARBA00022982"/>
    </source>
</evidence>
<keyword evidence="6 8" id="KW-0472">Membrane</keyword>
<organism evidence="12 13">
    <name type="scientific">Geodia barretti</name>
    <name type="common">Barrett's horny sponge</name>
    <dbReference type="NCBI Taxonomy" id="519541"/>
    <lineage>
        <taxon>Eukaryota</taxon>
        <taxon>Metazoa</taxon>
        <taxon>Porifera</taxon>
        <taxon>Demospongiae</taxon>
        <taxon>Heteroscleromorpha</taxon>
        <taxon>Tetractinellida</taxon>
        <taxon>Astrophorina</taxon>
        <taxon>Geodiidae</taxon>
        <taxon>Geodia</taxon>
    </lineage>
</organism>
<feature type="domain" description="DOMON" evidence="10">
    <location>
        <begin position="242"/>
        <end position="361"/>
    </location>
</feature>
<dbReference type="Gene3D" id="1.20.120.1770">
    <property type="match status" value="1"/>
</dbReference>
<keyword evidence="5 8" id="KW-1133">Transmembrane helix</keyword>
<feature type="domain" description="DOMON" evidence="10">
    <location>
        <begin position="44"/>
        <end position="167"/>
    </location>
</feature>
<dbReference type="InterPro" id="IPR005018">
    <property type="entry name" value="DOMON_domain"/>
</dbReference>
<dbReference type="InterPro" id="IPR042789">
    <property type="entry name" value="FRRS1L"/>
</dbReference>
<evidence type="ECO:0000256" key="3">
    <source>
        <dbReference type="ARBA" id="ARBA00022692"/>
    </source>
</evidence>
<dbReference type="AlphaFoldDB" id="A0AA35RKR7"/>
<feature type="signal peptide" evidence="9">
    <location>
        <begin position="1"/>
        <end position="16"/>
    </location>
</feature>
<evidence type="ECO:0000256" key="1">
    <source>
        <dbReference type="ARBA" id="ARBA00004370"/>
    </source>
</evidence>
<proteinExistence type="predicted"/>
<dbReference type="PROSITE" id="PS50939">
    <property type="entry name" value="CYTOCHROME_B561"/>
    <property type="match status" value="1"/>
</dbReference>
<gene>
    <name evidence="12" type="ORF">GBAR_LOCUS8228</name>
</gene>
<evidence type="ECO:0000256" key="8">
    <source>
        <dbReference type="SAM" id="Phobius"/>
    </source>
</evidence>
<evidence type="ECO:0000256" key="7">
    <source>
        <dbReference type="SAM" id="MobiDB-lite"/>
    </source>
</evidence>